<dbReference type="OrthoDB" id="5914130at2"/>
<feature type="region of interest" description="Disordered" evidence="3">
    <location>
        <begin position="285"/>
        <end position="320"/>
    </location>
</feature>
<sequence length="320" mass="36580">MKKIEPITDPKAVKSSILLFKQGALSLEDWHVLTQGLYSKNSLLSFQNDWQVFVEYCREVNVCPLPAAVTAVRRFIEAKSTLRKASSIKRYIITVSMMHRVHGLSDPTRHREVRFTLNKLYQEKADEADQATAFHYHHLQSLHSKLCTSDRLKDIRDLLIWTLCFECMLKRSELAAIQFEDIIKTEYGFTLQISDTSMALSPEASALIELWFEMTAITDGPLLRRINKHQQLGDAPMDHSSIYRVFRRAAEELGVQGTLTFSGQSPRVGASQDLSDSGLTIKEIQQQGRWKSPAMPAQYVGNKQARDEAMDKFKRKLDKD</sequence>
<evidence type="ECO:0000256" key="3">
    <source>
        <dbReference type="SAM" id="MobiDB-lite"/>
    </source>
</evidence>
<keyword evidence="2" id="KW-0233">DNA recombination</keyword>
<protein>
    <submittedName>
        <fullName evidence="5">Phage integrase family protein</fullName>
    </submittedName>
</protein>
<evidence type="ECO:0000259" key="4">
    <source>
        <dbReference type="Pfam" id="PF00589"/>
    </source>
</evidence>
<dbReference type="RefSeq" id="WP_062707790.1">
    <property type="nucleotide sequence ID" value="NZ_CAWRCI010000012.1"/>
</dbReference>
<dbReference type="SUPFAM" id="SSF47823">
    <property type="entry name" value="lambda integrase-like, N-terminal domain"/>
    <property type="match status" value="1"/>
</dbReference>
<gene>
    <name evidence="5" type="ORF">GMA8713_01649</name>
</gene>
<dbReference type="GO" id="GO:0006310">
    <property type="term" value="P:DNA recombination"/>
    <property type="evidence" value="ECO:0007669"/>
    <property type="project" value="UniProtKB-KW"/>
</dbReference>
<dbReference type="Gene3D" id="1.10.443.10">
    <property type="entry name" value="Intergrase catalytic core"/>
    <property type="match status" value="1"/>
</dbReference>
<dbReference type="InterPro" id="IPR011010">
    <property type="entry name" value="DNA_brk_join_enz"/>
</dbReference>
<accession>A0A128F309</accession>
<organism evidence="5 6">
    <name type="scientific">Grimontia marina</name>
    <dbReference type="NCBI Taxonomy" id="646534"/>
    <lineage>
        <taxon>Bacteria</taxon>
        <taxon>Pseudomonadati</taxon>
        <taxon>Pseudomonadota</taxon>
        <taxon>Gammaproteobacteria</taxon>
        <taxon>Vibrionales</taxon>
        <taxon>Vibrionaceae</taxon>
        <taxon>Grimontia</taxon>
    </lineage>
</organism>
<dbReference type="PANTHER" id="PTHR34605">
    <property type="entry name" value="PHAGE_INTEGRASE DOMAIN-CONTAINING PROTEIN"/>
    <property type="match status" value="1"/>
</dbReference>
<evidence type="ECO:0000313" key="6">
    <source>
        <dbReference type="Proteomes" id="UP000073601"/>
    </source>
</evidence>
<feature type="compositionally biased region" description="Basic and acidic residues" evidence="3">
    <location>
        <begin position="304"/>
        <end position="320"/>
    </location>
</feature>
<dbReference type="GO" id="GO:0015074">
    <property type="term" value="P:DNA integration"/>
    <property type="evidence" value="ECO:0007669"/>
    <property type="project" value="InterPro"/>
</dbReference>
<keyword evidence="1" id="KW-0238">DNA-binding</keyword>
<dbReference type="Proteomes" id="UP000073601">
    <property type="component" value="Unassembled WGS sequence"/>
</dbReference>
<proteinExistence type="predicted"/>
<dbReference type="PANTHER" id="PTHR34605:SF4">
    <property type="entry name" value="DNA ADENINE METHYLTRANSFERASE"/>
    <property type="match status" value="1"/>
</dbReference>
<dbReference type="InterPro" id="IPR002104">
    <property type="entry name" value="Integrase_catalytic"/>
</dbReference>
<name>A0A128F309_9GAMM</name>
<dbReference type="SUPFAM" id="SSF56349">
    <property type="entry name" value="DNA breaking-rejoining enzymes"/>
    <property type="match status" value="1"/>
</dbReference>
<reference evidence="6" key="1">
    <citation type="submission" date="2016-02" db="EMBL/GenBank/DDBJ databases">
        <authorList>
            <person name="Rodrigo-Torres Lidia"/>
            <person name="Arahal R.David."/>
        </authorList>
    </citation>
    <scope>NUCLEOTIDE SEQUENCE [LARGE SCALE GENOMIC DNA]</scope>
    <source>
        <strain evidence="6">CECT 8713</strain>
    </source>
</reference>
<evidence type="ECO:0000256" key="1">
    <source>
        <dbReference type="ARBA" id="ARBA00023125"/>
    </source>
</evidence>
<dbReference type="Gene3D" id="1.10.150.130">
    <property type="match status" value="1"/>
</dbReference>
<dbReference type="AlphaFoldDB" id="A0A128F309"/>
<dbReference type="InterPro" id="IPR013762">
    <property type="entry name" value="Integrase-like_cat_sf"/>
</dbReference>
<keyword evidence="6" id="KW-1185">Reference proteome</keyword>
<dbReference type="EMBL" id="FIZY01000012">
    <property type="protein sequence ID" value="CZF80935.1"/>
    <property type="molecule type" value="Genomic_DNA"/>
</dbReference>
<dbReference type="Pfam" id="PF00589">
    <property type="entry name" value="Phage_integrase"/>
    <property type="match status" value="1"/>
</dbReference>
<dbReference type="InterPro" id="IPR010998">
    <property type="entry name" value="Integrase_recombinase_N"/>
</dbReference>
<feature type="domain" description="Tyr recombinase" evidence="4">
    <location>
        <begin position="148"/>
        <end position="303"/>
    </location>
</feature>
<dbReference type="GO" id="GO:0003677">
    <property type="term" value="F:DNA binding"/>
    <property type="evidence" value="ECO:0007669"/>
    <property type="project" value="UniProtKB-KW"/>
</dbReference>
<evidence type="ECO:0000313" key="5">
    <source>
        <dbReference type="EMBL" id="CZF80935.1"/>
    </source>
</evidence>
<evidence type="ECO:0000256" key="2">
    <source>
        <dbReference type="ARBA" id="ARBA00023172"/>
    </source>
</evidence>
<dbReference type="InterPro" id="IPR052925">
    <property type="entry name" value="Phage_Integrase-like_Recomb"/>
</dbReference>